<protein>
    <submittedName>
        <fullName evidence="1">Uncharacterized protein</fullName>
    </submittedName>
</protein>
<accession>A0A6M3K4V4</accession>
<organism evidence="1">
    <name type="scientific">viral metagenome</name>
    <dbReference type="NCBI Taxonomy" id="1070528"/>
    <lineage>
        <taxon>unclassified sequences</taxon>
        <taxon>metagenomes</taxon>
        <taxon>organismal metagenomes</taxon>
    </lineage>
</organism>
<name>A0A6M3K4V4_9ZZZZ</name>
<evidence type="ECO:0000313" key="1">
    <source>
        <dbReference type="EMBL" id="QJA75775.1"/>
    </source>
</evidence>
<dbReference type="AlphaFoldDB" id="A0A6M3K4V4"/>
<proteinExistence type="predicted"/>
<reference evidence="1" key="1">
    <citation type="submission" date="2020-03" db="EMBL/GenBank/DDBJ databases">
        <title>The deep terrestrial virosphere.</title>
        <authorList>
            <person name="Holmfeldt K."/>
            <person name="Nilsson E."/>
            <person name="Simone D."/>
            <person name="Lopez-Fernandez M."/>
            <person name="Wu X."/>
            <person name="de Brujin I."/>
            <person name="Lundin D."/>
            <person name="Andersson A."/>
            <person name="Bertilsson S."/>
            <person name="Dopson M."/>
        </authorList>
    </citation>
    <scope>NUCLEOTIDE SEQUENCE</scope>
    <source>
        <strain evidence="1">MM415A01711</strain>
    </source>
</reference>
<gene>
    <name evidence="1" type="ORF">MM415A01711_0017</name>
</gene>
<dbReference type="EMBL" id="MT142184">
    <property type="protein sequence ID" value="QJA75775.1"/>
    <property type="molecule type" value="Genomic_DNA"/>
</dbReference>
<sequence>MKISCPKCNNAWDESEKIQIGVGIKHEWKGSFYKPEFQMDYVWFKLKGFPFCPVCFFHNQEFITLKESKIAATAIVIRDEFGEYIDIPIADLPKDTQKALQNLDCSEKSGFGKEQDDGSIDDYNSVWGGAGPDCPIVRREAALFI</sequence>